<dbReference type="AlphaFoldDB" id="A0A5B0NLC0"/>
<evidence type="ECO:0000313" key="1">
    <source>
        <dbReference type="EMBL" id="KAA1089412.1"/>
    </source>
</evidence>
<keyword evidence="4" id="KW-1185">Reference proteome</keyword>
<dbReference type="EMBL" id="VDEP01000272">
    <property type="protein sequence ID" value="KAA1115762.1"/>
    <property type="molecule type" value="Genomic_DNA"/>
</dbReference>
<comment type="caution">
    <text evidence="1">The sequence shown here is derived from an EMBL/GenBank/DDBJ whole genome shotgun (WGS) entry which is preliminary data.</text>
</comment>
<evidence type="ECO:0000313" key="2">
    <source>
        <dbReference type="EMBL" id="KAA1092905.1"/>
    </source>
</evidence>
<dbReference type="EMBL" id="VSWC01000093">
    <property type="protein sequence ID" value="KAA1089412.1"/>
    <property type="molecule type" value="Genomic_DNA"/>
</dbReference>
<name>A0A5B0NLC0_PUCGR</name>
<reference evidence="4 5" key="1">
    <citation type="submission" date="2019-05" db="EMBL/GenBank/DDBJ databases">
        <title>Emergence of the Ug99 lineage of the wheat stem rust pathogen through somatic hybridization.</title>
        <authorList>
            <person name="Li F."/>
            <person name="Upadhyaya N.M."/>
            <person name="Sperschneider J."/>
            <person name="Matny O."/>
            <person name="Nguyen-Phuc H."/>
            <person name="Mago R."/>
            <person name="Raley C."/>
            <person name="Miller M.E."/>
            <person name="Silverstein K.A.T."/>
            <person name="Henningsen E."/>
            <person name="Hirsch C.D."/>
            <person name="Visser B."/>
            <person name="Pretorius Z.A."/>
            <person name="Steffenson B.J."/>
            <person name="Schwessinger B."/>
            <person name="Dodds P.N."/>
            <person name="Figueroa M."/>
        </authorList>
    </citation>
    <scope>NUCLEOTIDE SEQUENCE [LARGE SCALE GENOMIC DNA]</scope>
    <source>
        <strain evidence="1">21-0</strain>
        <strain evidence="3 5">Ug99</strain>
    </source>
</reference>
<evidence type="ECO:0000313" key="5">
    <source>
        <dbReference type="Proteomes" id="UP000325313"/>
    </source>
</evidence>
<dbReference type="Proteomes" id="UP000325313">
    <property type="component" value="Unassembled WGS sequence"/>
</dbReference>
<protein>
    <submittedName>
        <fullName evidence="1">Uncharacterized protein</fullName>
    </submittedName>
</protein>
<dbReference type="EMBL" id="VSWC01000080">
    <property type="protein sequence ID" value="KAA1092905.1"/>
    <property type="molecule type" value="Genomic_DNA"/>
</dbReference>
<evidence type="ECO:0000313" key="4">
    <source>
        <dbReference type="Proteomes" id="UP000324748"/>
    </source>
</evidence>
<accession>A0A5B0NLC0</accession>
<dbReference type="Proteomes" id="UP000324748">
    <property type="component" value="Unassembled WGS sequence"/>
</dbReference>
<organism evidence="1 4">
    <name type="scientific">Puccinia graminis f. sp. tritici</name>
    <dbReference type="NCBI Taxonomy" id="56615"/>
    <lineage>
        <taxon>Eukaryota</taxon>
        <taxon>Fungi</taxon>
        <taxon>Dikarya</taxon>
        <taxon>Basidiomycota</taxon>
        <taxon>Pucciniomycotina</taxon>
        <taxon>Pucciniomycetes</taxon>
        <taxon>Pucciniales</taxon>
        <taxon>Pucciniaceae</taxon>
        <taxon>Puccinia</taxon>
    </lineage>
</organism>
<sequence>MNRCDGGEGCFRRGSRLCQVRAQSPLESGWVVPRSPCATSSEGLVARSDAGIYPNHRPRKAGRKNRLTKNKAWKVTRLFDELDWVCSFLCSSCPESRVQITPKPTPDSYYHLTRESA</sequence>
<gene>
    <name evidence="1" type="ORF">PGT21_017586</name>
    <name evidence="2" type="ORF">PGT21_017722</name>
    <name evidence="3" type="ORF">PGTUg99_030831</name>
</gene>
<proteinExistence type="predicted"/>
<evidence type="ECO:0000313" key="3">
    <source>
        <dbReference type="EMBL" id="KAA1115762.1"/>
    </source>
</evidence>